<feature type="region of interest" description="Disordered" evidence="1">
    <location>
        <begin position="1719"/>
        <end position="1744"/>
    </location>
</feature>
<keyword evidence="4" id="KW-1185">Reference proteome</keyword>
<evidence type="ECO:0000256" key="1">
    <source>
        <dbReference type="SAM" id="MobiDB-lite"/>
    </source>
</evidence>
<sequence length="2599" mass="265439">MQAASLDNSGGTLTSRGDLSLTTTGQLTNQNQGLINAAQTLTISSADLNNQGGTLLGSRALTLNALALNNSANGLINSQGGLSISASSLDSSNGGEVSAKGDIGLNLGALTQNGGRLLGSQALSLDLAGGDLDNRNGLLNAQGALSLNHLRDLNNQNGELSSSQSFNLAGRTLDNSGGKLISNNQLGVTANSILNQGGLISGWQGLAVNAGSLDNRNSGTLSSRSGNLGVTLSGALLNGNAGALVSQNNLTVSAASLDNSGGILSSGATQQLTVGGLLNNSAGGSIDSGAALTLNALALTNGGTLSAQQALSFTGTTLDNSGGSLSGKGAVTLDLLGVLSNSNGKLASAGPLLISRSSQINNQGGQLVSQGLLSLLSGGLDNRNRGTVAANGALTLSTGGAVQNSGDGLIYSQNGDVTLNAASLANGKGTVQGQGALNLTIAGDIDNQSGKLIAQNGDLKVSAANLDNRGGTLASVKAALQARIVGVLKNGYDLNNNRQGGITQAQRLDLQAWGGIDNYGGRIAAQTGDAVIATGAGNFDNRNGGVYATGLVKVTGNNFDNSGDNDGQIAGQRIDLNLNGALNNRLGIIESDSTLSVRAASLDNQTGQLRALGTSGKTDFQIGGLFDNRNGKLETANSDLTLGVGSFLNQGGSLLHTGTGTFDTATANLTAAGGSVVTRGSLTLTADSWTNSSVIQAGRLTVNVNTLNQTAGGQLLASTSLIGNGGNWNNDGLIASDGTASLNLSGNYGGNGRYSSLGTLGLSAASLNLGSTGSIAGGDTTTINVGGALNNYGRITSAAGMSVSAGSINNYGTLGSNGNLLLSTPTLLNENGLIFSGGDTALQVNSLTNHTAQLYSLGAVSIGGYGGAAQAAQVSNISGSLESTGQFNINAANFENRTEGFSLGRKLVSGFIAYECIRCWGSYYGANIVVRETFEGQDTDTSAAASLSAGGDFTFRGGNFLNSKSTISAGGNIAIQADYVKNVGAVGGTIERTRSYWTGDIDKDIIIAFADAAFNYNARNNPDFPNIYYINGSGGVSRALAVNSERGGGRDGDHTTVQFVAYTDAVTGETVTPAILSNLRTKPPSQYDPNNLVALPSQLQSFGYGLTGDVEVATNGAGSGRSAVIQAGGNVSISATQDLTNSVIHQDYGFSAGANKIQATQVAGTGAPVVAHINAQLPPNLAQQQVNPLALPGFSLPTGQNGLFRLSGQGGSVRQASQANLGSQNWSMGGAAVSTAQRQQSLPDVQARSFQIGDLSPVAASDRQLTQTTRQVTGSSVGASAINVAAPVDTGSSAIQLPSYTSSASAITQPGAVQVDAAHQSVAVVVPGVTPTLPVIQRDSLTPVIAPVTVAGAATGTPTLARVQGLPDMSVKSNPQKYLVETNPVLTDLKQFMSSDYLLSGLGYNPDTSAKRLGDGFYEQKLIQQAVVARTGQRFIDGQTSNEKLFKYLMDNAISSKQQLNLSVGVTLTSEQVAALTHDIVWMEKQVVNGEEVLVPVLYLAQATNRLGPNGALIQGTDVTLISGANLENSGTLRASNNLSATAGNDLVNTGLIEAGNRLDLLAGNNLVNKSGGIIAGRDVSLTAVNGDVSNERSLSALGSDYFSESNRSYLGDSARIEAANSLTLQAGRDVTNSGSVLQSGGDIAIQAGRDISISATESRDSGLGGMWRSTHSVTQSGATVSAGRDLQMSAGRDLSVIASQIDAKRDIAMAASENLTLSSAADESHSYSKTRTETTQQDHVSQVETSVDAGGNIKLSAGNDMALISSKVSAGDEAYLVAGGKLDVLAAQNSDYSLYDMKKSGSWGSKQTQHDEVTQVTNVGSEIKTGGDLTLQSGSDQHYQAAKLESGKDLTLNSGGGITFEGVKDLHQESHEKTDNDAFWVSSKGSGKTDETLRQTQMAAAGNITIKAVEGLKIDLKQVDQQSVSQTIDAMVKADPKMAWLKDAEKRGDVDWHLVKEIHDSYQYSNSGLGPASQLIIAIVMAAVVGPAVMSAMAGASPGLAVGMAAISTSAATNATTSFINNGGDLGAVFKDVTSSDAIKGYAVSFATAGVAQGLGYSPGNVGFNLQSAQTVALKVTADAAIKTAVYGGSFKDNLGSSAVGTAVSIGGAIGAGKIGDLGGDNGGLEKTLLHAGLGGLLSKAMGGDFRTGAIAGGANELLVGALGDKLLPENLTPGSAEYIRAAENLKAVTQIVAVLGAAASGGDAGIASTVAENATQYNFLSHYSQAERDRARKEFEETKSIDSALKLRRLEGADQRGDDLLAAFHKDPTSVSAADRTELAAYLQVYGYEQALKYGPEAAAASVEMLVKNGPVPVSDYHYAGTTDAKNAYADALRAQQPDLWSQLSWTREQSPNELVYKDAQGYLRINNEQQGLSTIGSPALYAMPGGLGLGIRAAAAVNGSMQAGYGANQVVNGDIWNGIGNIVFGAMGVASLGVPDVRLSSGVRSEVSGGAKDVLGSSTPKWDSAVSKSDGDFGYLSQPEPSKLPAFFDAQGSASGFINNGRIKASDLEMLIPPGVADSFRSSATISDGSKYQYVLGGQKIEIKWHSPDVNAAAKFPGSNSGSGWTAQIKIGSKLLGQDGNLYRKPSNLTHIPVDF</sequence>
<dbReference type="InterPro" id="IPR008619">
    <property type="entry name" value="Filamentous_hemagglutn_rpt"/>
</dbReference>
<dbReference type="InterPro" id="IPR006915">
    <property type="entry name" value="DUF637_hemagglutn_put"/>
</dbReference>
<feature type="region of interest" description="Disordered" evidence="1">
    <location>
        <begin position="1"/>
        <end position="24"/>
    </location>
</feature>
<proteinExistence type="predicted"/>
<evidence type="ECO:0000313" key="4">
    <source>
        <dbReference type="Proteomes" id="UP000031535"/>
    </source>
</evidence>
<feature type="domain" description="DUF637" evidence="2">
    <location>
        <begin position="2006"/>
        <end position="2153"/>
    </location>
</feature>
<protein>
    <submittedName>
        <fullName evidence="3">Putative large exoprotein involved in heme utilization or adhesion of ShlA/HecA/FhaA family</fullName>
    </submittedName>
</protein>
<dbReference type="NCBIfam" id="TIGR01731">
    <property type="entry name" value="fil_hemag_20aa"/>
    <property type="match status" value="25"/>
</dbReference>
<evidence type="ECO:0000313" key="3">
    <source>
        <dbReference type="EMBL" id="KIH82807.1"/>
    </source>
</evidence>
<dbReference type="Pfam" id="PF05594">
    <property type="entry name" value="Fil_haemagg"/>
    <property type="match status" value="12"/>
</dbReference>
<dbReference type="EMBL" id="JXDG01000043">
    <property type="protein sequence ID" value="KIH82807.1"/>
    <property type="molecule type" value="Genomic_DNA"/>
</dbReference>
<dbReference type="GO" id="GO:0003824">
    <property type="term" value="F:catalytic activity"/>
    <property type="evidence" value="ECO:0007669"/>
    <property type="project" value="UniProtKB-ARBA"/>
</dbReference>
<dbReference type="Pfam" id="PF04830">
    <property type="entry name" value="DUF637"/>
    <property type="match status" value="1"/>
</dbReference>
<dbReference type="PATRIC" id="fig|226910.6.peg.3432"/>
<feature type="compositionally biased region" description="Basic and acidic residues" evidence="1">
    <location>
        <begin position="1723"/>
        <end position="1733"/>
    </location>
</feature>
<reference evidence="3 4" key="1">
    <citation type="submission" date="2015-01" db="EMBL/GenBank/DDBJ databases">
        <title>Complete genome of Pseudomonas batumici UCM B-321 producer of the batumin antibiotic with strong antistaphilococcal and potential anticancer activity.</title>
        <authorList>
            <person name="Klochko V.V."/>
            <person name="Zelena L.B."/>
            <person name="Elena K.A."/>
            <person name="Reva O.N."/>
        </authorList>
    </citation>
    <scope>NUCLEOTIDE SEQUENCE [LARGE SCALE GENOMIC DNA]</scope>
    <source>
        <strain evidence="3 4">UCM B-321</strain>
    </source>
</reference>
<dbReference type="STRING" id="226910.UCMB321_3440"/>
<feature type="compositionally biased region" description="Polar residues" evidence="1">
    <location>
        <begin position="1734"/>
        <end position="1744"/>
    </location>
</feature>
<feature type="compositionally biased region" description="Polar residues" evidence="1">
    <location>
        <begin position="1"/>
        <end position="17"/>
    </location>
</feature>
<organism evidence="3 4">
    <name type="scientific">Pseudomonas batumici</name>
    <dbReference type="NCBI Taxonomy" id="226910"/>
    <lineage>
        <taxon>Bacteria</taxon>
        <taxon>Pseudomonadati</taxon>
        <taxon>Pseudomonadota</taxon>
        <taxon>Gammaproteobacteria</taxon>
        <taxon>Pseudomonadales</taxon>
        <taxon>Pseudomonadaceae</taxon>
        <taxon>Pseudomonas</taxon>
    </lineage>
</organism>
<dbReference type="Proteomes" id="UP000031535">
    <property type="component" value="Unassembled WGS sequence"/>
</dbReference>
<gene>
    <name evidence="3" type="ORF">UCMB321_3440</name>
</gene>
<dbReference type="InterPro" id="IPR010069">
    <property type="entry name" value="CdiA_FHA1_rpt"/>
</dbReference>
<evidence type="ECO:0000259" key="2">
    <source>
        <dbReference type="Pfam" id="PF04830"/>
    </source>
</evidence>
<dbReference type="Pfam" id="PF13332">
    <property type="entry name" value="Fil_haemagg_2"/>
    <property type="match status" value="2"/>
</dbReference>
<comment type="caution">
    <text evidence="3">The sequence shown here is derived from an EMBL/GenBank/DDBJ whole genome shotgun (WGS) entry which is preliminary data.</text>
</comment>
<name>A0A0C2ICT6_9PSED</name>
<dbReference type="InterPro" id="IPR025157">
    <property type="entry name" value="Hemagglutinin_rpt"/>
</dbReference>
<accession>A0A0C2ICT6</accession>